<sequence>MAILEQVKFRFGNSNPRREALMIGLKSAIENFRQAGVKRIWIDGSFVTSKFEPNDIDGCWRYLGKLLVMNLIIITMLQQIRY</sequence>
<reference evidence="1 2" key="1">
    <citation type="submission" date="2016-10" db="EMBL/GenBank/DDBJ databases">
        <title>Silvanigrella aquatica sp. nov., isolated from a freshwater lake located in the Black Forest, Germany, description of Silvanigrellaceae fam. nov., Silvanigrellales ord. nov., reclassification of the order Bdellovibrionales in the class Oligoflexia, reclassification of the families Bacteriovoracaceae and Halobacteriovoraceae in the new order Bacteriovoracales ord. nov., and reclassification of the family Pseudobacteriovoracaceae in the order Oligoflexiales.</title>
        <authorList>
            <person name="Hahn M.W."/>
            <person name="Schmidt J."/>
            <person name="Koll U."/>
            <person name="Rohde M."/>
            <person name="Verbag S."/>
            <person name="Pitt A."/>
            <person name="Nakai R."/>
            <person name="Naganuma T."/>
            <person name="Lang E."/>
        </authorList>
    </citation>
    <scope>NUCLEOTIDE SEQUENCE [LARGE SCALE GENOMIC DNA]</scope>
    <source>
        <strain evidence="1 2">MWH-Nonnen-W8red</strain>
    </source>
</reference>
<evidence type="ECO:0000313" key="1">
    <source>
        <dbReference type="EMBL" id="APJ04239.1"/>
    </source>
</evidence>
<dbReference type="AlphaFoldDB" id="A0A1L4D208"/>
<dbReference type="EMBL" id="CP017834">
    <property type="protein sequence ID" value="APJ04239.1"/>
    <property type="molecule type" value="Genomic_DNA"/>
</dbReference>
<dbReference type="InterPro" id="IPR053860">
    <property type="entry name" value="DUF6932"/>
</dbReference>
<proteinExistence type="predicted"/>
<protein>
    <submittedName>
        <fullName evidence="1">Uncharacterized protein</fullName>
    </submittedName>
</protein>
<dbReference type="Pfam" id="PF22014">
    <property type="entry name" value="DUF6932"/>
    <property type="match status" value="1"/>
</dbReference>
<keyword evidence="2" id="KW-1185">Reference proteome</keyword>
<accession>A0A1L4D208</accession>
<gene>
    <name evidence="1" type="ORF">AXG55_10100</name>
</gene>
<name>A0A1L4D208_9BACT</name>
<dbReference type="Proteomes" id="UP000184731">
    <property type="component" value="Chromosome"/>
</dbReference>
<organism evidence="1 2">
    <name type="scientific">Silvanigrella aquatica</name>
    <dbReference type="NCBI Taxonomy" id="1915309"/>
    <lineage>
        <taxon>Bacteria</taxon>
        <taxon>Pseudomonadati</taxon>
        <taxon>Bdellovibrionota</taxon>
        <taxon>Oligoflexia</taxon>
        <taxon>Silvanigrellales</taxon>
        <taxon>Silvanigrellaceae</taxon>
        <taxon>Silvanigrella</taxon>
    </lineage>
</organism>
<dbReference type="KEGG" id="saqi:AXG55_10100"/>
<evidence type="ECO:0000313" key="2">
    <source>
        <dbReference type="Proteomes" id="UP000184731"/>
    </source>
</evidence>
<dbReference type="STRING" id="1915309.AXG55_10100"/>